<keyword evidence="8" id="KW-1185">Reference proteome</keyword>
<reference evidence="7" key="1">
    <citation type="submission" date="2016-10" db="EMBL/GenBank/DDBJ databases">
        <authorList>
            <person name="Benchimol M."/>
            <person name="Almeida L.G."/>
            <person name="Vasconcelos A.T."/>
            <person name="Perreira-Neves A."/>
            <person name="Rosa I.A."/>
            <person name="Tasca T."/>
            <person name="Bogo M.R."/>
            <person name="de Souza W."/>
        </authorList>
    </citation>
    <scope>NUCLEOTIDE SEQUENCE [LARGE SCALE GENOMIC DNA]</scope>
    <source>
        <strain evidence="7">K</strain>
    </source>
</reference>
<dbReference type="Pfam" id="PF00069">
    <property type="entry name" value="Pkinase"/>
    <property type="match status" value="1"/>
</dbReference>
<dbReference type="SMART" id="SM00220">
    <property type="entry name" value="S_TKc"/>
    <property type="match status" value="1"/>
</dbReference>
<dbReference type="InterPro" id="IPR011009">
    <property type="entry name" value="Kinase-like_dom_sf"/>
</dbReference>
<evidence type="ECO:0000256" key="4">
    <source>
        <dbReference type="RuleBase" id="RU000304"/>
    </source>
</evidence>
<dbReference type="PANTHER" id="PTHR24348">
    <property type="entry name" value="SERINE/THREONINE-PROTEIN KINASE UNC-51-RELATED"/>
    <property type="match status" value="1"/>
</dbReference>
<dbReference type="PROSITE" id="PS00108">
    <property type="entry name" value="PROTEIN_KINASE_ST"/>
    <property type="match status" value="1"/>
</dbReference>
<dbReference type="GO" id="GO:0005524">
    <property type="term" value="F:ATP binding"/>
    <property type="evidence" value="ECO:0007669"/>
    <property type="project" value="UniProtKB-UniRule"/>
</dbReference>
<protein>
    <submittedName>
        <fullName evidence="7">CAMK family protein kinase</fullName>
    </submittedName>
</protein>
<dbReference type="PROSITE" id="PS50011">
    <property type="entry name" value="PROTEIN_KINASE_DOM"/>
    <property type="match status" value="1"/>
</dbReference>
<keyword evidence="4" id="KW-0723">Serine/threonine-protein kinase</keyword>
<evidence type="ECO:0000256" key="1">
    <source>
        <dbReference type="ARBA" id="ARBA00022741"/>
    </source>
</evidence>
<accession>A0A1J4KFF6</accession>
<name>A0A1J4KFF6_9EUKA</name>
<dbReference type="GO" id="GO:0005737">
    <property type="term" value="C:cytoplasm"/>
    <property type="evidence" value="ECO:0007669"/>
    <property type="project" value="TreeGrafter"/>
</dbReference>
<dbReference type="InterPro" id="IPR008271">
    <property type="entry name" value="Ser/Thr_kinase_AS"/>
</dbReference>
<evidence type="ECO:0000256" key="5">
    <source>
        <dbReference type="SAM" id="MobiDB-lite"/>
    </source>
</evidence>
<keyword evidence="7" id="KW-0808">Transferase</keyword>
<feature type="binding site" evidence="3">
    <location>
        <position position="37"/>
    </location>
    <ligand>
        <name>ATP</name>
        <dbReference type="ChEBI" id="CHEBI:30616"/>
    </ligand>
</feature>
<evidence type="ECO:0000256" key="3">
    <source>
        <dbReference type="PROSITE-ProRule" id="PRU10141"/>
    </source>
</evidence>
<dbReference type="PROSITE" id="PS00107">
    <property type="entry name" value="PROTEIN_KINASE_ATP"/>
    <property type="match status" value="1"/>
</dbReference>
<dbReference type="EMBL" id="MLAK01000618">
    <property type="protein sequence ID" value="OHT10175.1"/>
    <property type="molecule type" value="Genomic_DNA"/>
</dbReference>
<feature type="region of interest" description="Disordered" evidence="5">
    <location>
        <begin position="288"/>
        <end position="312"/>
    </location>
</feature>
<dbReference type="GO" id="GO:0004674">
    <property type="term" value="F:protein serine/threonine kinase activity"/>
    <property type="evidence" value="ECO:0007669"/>
    <property type="project" value="UniProtKB-KW"/>
</dbReference>
<keyword evidence="1 3" id="KW-0547">Nucleotide-binding</keyword>
<evidence type="ECO:0000259" key="6">
    <source>
        <dbReference type="PROSITE" id="PS50011"/>
    </source>
</evidence>
<gene>
    <name evidence="7" type="ORF">TRFO_20545</name>
</gene>
<dbReference type="GO" id="GO:0010506">
    <property type="term" value="P:regulation of autophagy"/>
    <property type="evidence" value="ECO:0007669"/>
    <property type="project" value="InterPro"/>
</dbReference>
<evidence type="ECO:0000256" key="2">
    <source>
        <dbReference type="ARBA" id="ARBA00022840"/>
    </source>
</evidence>
<organism evidence="7 8">
    <name type="scientific">Tritrichomonas foetus</name>
    <dbReference type="NCBI Taxonomy" id="1144522"/>
    <lineage>
        <taxon>Eukaryota</taxon>
        <taxon>Metamonada</taxon>
        <taxon>Parabasalia</taxon>
        <taxon>Tritrichomonadida</taxon>
        <taxon>Tritrichomonadidae</taxon>
        <taxon>Tritrichomonas</taxon>
    </lineage>
</organism>
<dbReference type="RefSeq" id="XP_068363311.1">
    <property type="nucleotide sequence ID" value="XM_068501463.1"/>
</dbReference>
<keyword evidence="7" id="KW-0418">Kinase</keyword>
<dbReference type="Gene3D" id="1.10.510.10">
    <property type="entry name" value="Transferase(Phosphotransferase) domain 1"/>
    <property type="match status" value="1"/>
</dbReference>
<dbReference type="InterPro" id="IPR000719">
    <property type="entry name" value="Prot_kinase_dom"/>
</dbReference>
<dbReference type="InterPro" id="IPR017441">
    <property type="entry name" value="Protein_kinase_ATP_BS"/>
</dbReference>
<dbReference type="Proteomes" id="UP000179807">
    <property type="component" value="Unassembled WGS sequence"/>
</dbReference>
<comment type="caution">
    <text evidence="7">The sequence shown here is derived from an EMBL/GenBank/DDBJ whole genome shotgun (WGS) entry which is preliminary data.</text>
</comment>
<dbReference type="GeneID" id="94836167"/>
<dbReference type="InterPro" id="IPR045269">
    <property type="entry name" value="Atg1-like"/>
</dbReference>
<dbReference type="AlphaFoldDB" id="A0A1J4KFF6"/>
<keyword evidence="2 3" id="KW-0067">ATP-binding</keyword>
<feature type="domain" description="Protein kinase" evidence="6">
    <location>
        <begin position="10"/>
        <end position="263"/>
    </location>
</feature>
<evidence type="ECO:0000313" key="7">
    <source>
        <dbReference type="EMBL" id="OHT10175.1"/>
    </source>
</evidence>
<sequence length="331" mass="37564">MSIPQFVGNYRVIRPIGTGAFAIVYLVERGGKHYAMKVIERQLDNLANVKFEANVGMFLNRLNDTPQLFEYFSDNDNYYMIFEFCQRGDMKNYIKFHSTMSEITAKPFIESILRGVHEVHLNGICHRDLKPENILITSMGKTKLADFGLAAKFETINGATSDIVKGCVGSPVYAAPELFLKSEYSGQKADAWSLGVTFYEMLTGRLPWKSQNNKKELINEIKTKEINFPSNMSHECINFLKGLLTIEPEKRMSLIEAINHDFFSDIKHRSSMDTFDLVTNFEPKNGFDDKVDSSSKPNKIVPPSNTPNTTAKIDNKLGSILEKINRMRNSS</sequence>
<dbReference type="FunFam" id="1.10.510.10:FF:000571">
    <property type="entry name" value="Maternal embryonic leucine zipper kinase"/>
    <property type="match status" value="1"/>
</dbReference>
<evidence type="ECO:0000313" key="8">
    <source>
        <dbReference type="Proteomes" id="UP000179807"/>
    </source>
</evidence>
<dbReference type="OrthoDB" id="4062651at2759"/>
<comment type="similarity">
    <text evidence="4">Belongs to the protein kinase superfamily.</text>
</comment>
<dbReference type="SUPFAM" id="SSF56112">
    <property type="entry name" value="Protein kinase-like (PK-like)"/>
    <property type="match status" value="1"/>
</dbReference>
<proteinExistence type="inferred from homology"/>
<dbReference type="VEuPathDB" id="TrichDB:TRFO_20545"/>